<evidence type="ECO:0000313" key="3">
    <source>
        <dbReference type="Proteomes" id="UP000327294"/>
    </source>
</evidence>
<dbReference type="PANTHER" id="PTHR33418">
    <property type="entry name" value="HELICASE-ASSOCIATED"/>
    <property type="match status" value="1"/>
</dbReference>
<protein>
    <submittedName>
        <fullName evidence="2">DNA-binding protein</fullName>
    </submittedName>
</protein>
<reference evidence="2 3" key="1">
    <citation type="submission" date="2019-10" db="EMBL/GenBank/DDBJ databases">
        <title>Streptomyces sp. strain GY16 isolated from leaves of Broussonetia papyrifera.</title>
        <authorList>
            <person name="Mo P."/>
        </authorList>
    </citation>
    <scope>NUCLEOTIDE SEQUENCE [LARGE SCALE GENOMIC DNA]</scope>
    <source>
        <strain evidence="2 3">GY16</strain>
    </source>
</reference>
<evidence type="ECO:0000259" key="1">
    <source>
        <dbReference type="Pfam" id="PF03457"/>
    </source>
</evidence>
<organism evidence="2 3">
    <name type="scientific">Streptomyces phaeolivaceus</name>
    <dbReference type="NCBI Taxonomy" id="2653200"/>
    <lineage>
        <taxon>Bacteria</taxon>
        <taxon>Bacillati</taxon>
        <taxon>Actinomycetota</taxon>
        <taxon>Actinomycetes</taxon>
        <taxon>Kitasatosporales</taxon>
        <taxon>Streptomycetaceae</taxon>
        <taxon>Streptomyces</taxon>
    </lineage>
</organism>
<name>A0A5P8KHR7_9ACTN</name>
<feature type="domain" description="Helicase-associated" evidence="1">
    <location>
        <begin position="351"/>
        <end position="408"/>
    </location>
</feature>
<keyword evidence="3" id="KW-1185">Reference proteome</keyword>
<dbReference type="Pfam" id="PF03457">
    <property type="entry name" value="HA"/>
    <property type="match status" value="2"/>
</dbReference>
<proteinExistence type="predicted"/>
<gene>
    <name evidence="2" type="ORF">F9278_46000</name>
</gene>
<dbReference type="InterPro" id="IPR005114">
    <property type="entry name" value="Helicase_assoc"/>
</dbReference>
<dbReference type="PANTHER" id="PTHR33418:SF1">
    <property type="entry name" value="HELICASE-ASSOCIATED DOMAIN-CONTAINING PROTEIN"/>
    <property type="match status" value="1"/>
</dbReference>
<dbReference type="AlphaFoldDB" id="A0A5P8KHR7"/>
<evidence type="ECO:0000313" key="2">
    <source>
        <dbReference type="EMBL" id="QFR02279.1"/>
    </source>
</evidence>
<accession>A0A5P8KHR7</accession>
<dbReference type="Proteomes" id="UP000327294">
    <property type="component" value="Chromosome"/>
</dbReference>
<dbReference type="KEGG" id="sphv:F9278_46000"/>
<keyword evidence="2" id="KW-0238">DNA-binding</keyword>
<dbReference type="GO" id="GO:0003677">
    <property type="term" value="F:DNA binding"/>
    <property type="evidence" value="ECO:0007669"/>
    <property type="project" value="UniProtKB-KW"/>
</dbReference>
<dbReference type="EMBL" id="CP045096">
    <property type="protein sequence ID" value="QFR02279.1"/>
    <property type="molecule type" value="Genomic_DNA"/>
</dbReference>
<feature type="domain" description="Helicase-associated" evidence="1">
    <location>
        <begin position="645"/>
        <end position="685"/>
    </location>
</feature>
<sequence>MTLSFLGRIADRYGLTVRSLLSSVTEVAGQQGVVRALQGDSEVFLNAAARDRVAALCRVPQVGLRRALPAWTREEPLGPSKERPAARLYNGVETVAAWGPACPGCVAARTGRVAPARVYLAAHQRVCPRHRCWLMNVPGSGGRVVGLAVCPEVVQAQADHRRLLRRSPVAGSAFEVAEAVTAWWWAQEWPEERLWPMRLDAAMPAGEDPQRWRILARDLVTYPETVALATLLASRAWRLRVAADGGGHLPYRLADVPCVPGELGHRLRRSWLTERLAGCTHGALFGWTYQCIRTEGSSGDDEQRLWQVPLALRPRPLADVLAGYQRRQTAGTEGLPAQKRLRGHSVHAEGAFAAGLAHARTYAAQHGHLATQRDTRVGSFALGKWVHNQQAHALVLPEEKAAALKEVDPWWNIPWSVKWQRSYYRARDHVRRHGPLNAADGFPDTHMLTGEWLYLQCTDYSSLHPAQRRLLADIGLTAQAAGSARPRRTSRTAGIDKAVDCARAFAAEHGCLALATKNISYQGFLLGKWLTAQRCLTRRQDEPGAHLQVLDAIDVWWNPPWPLAWQRIWHLIRAHARDRRQGAAEGNWPDGSDGWATWLSVQCTGYKQLHPLQQCLLAEIGITAETAAACPHEIIGQLCGTGPGLTHARTYAAAHGHLATPLKACPEGFPLGRWLSEQRHQSREHHRSTGGTWPVSTLLAALGPFPLSVDTLDTGP</sequence>